<dbReference type="PANTHER" id="PTHR12815">
    <property type="entry name" value="SORTING AND ASSEMBLY MACHINERY SAMM50 PROTEIN FAMILY MEMBER"/>
    <property type="match status" value="1"/>
</dbReference>
<comment type="subcellular location">
    <subcellularLocation>
        <location evidence="1">Mitochondrion outer membrane</location>
        <topology evidence="1">Multi-pass membrane protein</topology>
    </subcellularLocation>
</comment>
<protein>
    <submittedName>
        <fullName evidence="7">Sorting and assembly machinery component 50 homolog</fullName>
    </submittedName>
</protein>
<dbReference type="InterPro" id="IPR000184">
    <property type="entry name" value="Bac_surfAg_D15"/>
</dbReference>
<organism evidence="7">
    <name type="scientific">Hydra vulgaris</name>
    <name type="common">Hydra</name>
    <name type="synonym">Hydra attenuata</name>
    <dbReference type="NCBI Taxonomy" id="6087"/>
    <lineage>
        <taxon>Eukaryota</taxon>
        <taxon>Metazoa</taxon>
        <taxon>Cnidaria</taxon>
        <taxon>Hydrozoa</taxon>
        <taxon>Hydroidolina</taxon>
        <taxon>Anthoathecata</taxon>
        <taxon>Aplanulata</taxon>
        <taxon>Hydridae</taxon>
        <taxon>Hydra</taxon>
    </lineage>
</organism>
<keyword evidence="4" id="KW-0812">Transmembrane</keyword>
<evidence type="ECO:0000256" key="3">
    <source>
        <dbReference type="ARBA" id="ARBA00022452"/>
    </source>
</evidence>
<dbReference type="Gene3D" id="2.40.160.50">
    <property type="entry name" value="membrane protein fhac: a member of the omp85/tpsb transporter family"/>
    <property type="match status" value="1"/>
</dbReference>
<feature type="domain" description="Bacterial surface antigen (D15)" evidence="6">
    <location>
        <begin position="146"/>
        <end position="456"/>
    </location>
</feature>
<sequence>ITKTRMGGSFVKPIYAADASQFVIQAEETDIDENDIPLKVPAVIKNIFIDGLCKTKNVLIANQLSDLFKAKTFSDIMTEAHLGKLKLERLGIFSTIDVLVDVSEDSHGDAFDVHYIVKEKRRFSMNIGTSIGANEGGMTMNANINNIRGYGETLKSGLSFGTRVSSAYEFAYIKPFSNDSDKKFTIRLIKSMEDKSQSLYNENTKGAGFDFQIPSALGVHVFGLDFMCRENLINLEAPFSVRENAGHSLKSSIKHTLTSDGRDDWIFPSSGHLVKHSVEYSGIGGNVKSIKSDLELQINKEIIPNVVVSCSFQGGVVRSLTSDLLLINDRLFLGGPVSIRGFAMRGIGRHDGQASLGGEKYWASGLHLYTPLPFRPGQGGFGDLFRLHLFFNAGSLSDFNTCFRDFISKPRYSYGLGVMIMLGAVARLEINYCIPKNAQAGDVINNGLQVGVGMSFL</sequence>
<evidence type="ECO:0000313" key="7">
    <source>
        <dbReference type="EMBL" id="CDG66334.1"/>
    </source>
</evidence>
<name>T2M2H9_HYDVU</name>
<dbReference type="EMBL" id="HAAD01000102">
    <property type="protein sequence ID" value="CDG66334.1"/>
    <property type="molecule type" value="mRNA"/>
</dbReference>
<gene>
    <name evidence="7" type="primary">SAMM50</name>
</gene>
<evidence type="ECO:0000256" key="1">
    <source>
        <dbReference type="ARBA" id="ARBA00004374"/>
    </source>
</evidence>
<dbReference type="GO" id="GO:0045040">
    <property type="term" value="P:protein insertion into mitochondrial outer membrane"/>
    <property type="evidence" value="ECO:0007669"/>
    <property type="project" value="TreeGrafter"/>
</dbReference>
<dbReference type="GO" id="GO:0033108">
    <property type="term" value="P:mitochondrial respiratory chain complex assembly"/>
    <property type="evidence" value="ECO:0007669"/>
    <property type="project" value="TreeGrafter"/>
</dbReference>
<evidence type="ECO:0000256" key="5">
    <source>
        <dbReference type="ARBA" id="ARBA00023136"/>
    </source>
</evidence>
<accession>T2M2H9</accession>
<feature type="non-terminal residue" evidence="7">
    <location>
        <position position="1"/>
    </location>
</feature>
<dbReference type="AlphaFoldDB" id="T2M2H9"/>
<evidence type="ECO:0000256" key="2">
    <source>
        <dbReference type="ARBA" id="ARBA00010913"/>
    </source>
</evidence>
<keyword evidence="3" id="KW-1134">Transmembrane beta strand</keyword>
<dbReference type="Pfam" id="PF01103">
    <property type="entry name" value="Omp85"/>
    <property type="match status" value="1"/>
</dbReference>
<dbReference type="InterPro" id="IPR039910">
    <property type="entry name" value="D15-like"/>
</dbReference>
<comment type="similarity">
    <text evidence="2">Belongs to the SAM50/omp85 family.</text>
</comment>
<proteinExistence type="evidence at transcript level"/>
<dbReference type="GO" id="GO:0005741">
    <property type="term" value="C:mitochondrial outer membrane"/>
    <property type="evidence" value="ECO:0007669"/>
    <property type="project" value="UniProtKB-SubCell"/>
</dbReference>
<keyword evidence="5" id="KW-0472">Membrane</keyword>
<evidence type="ECO:0000259" key="6">
    <source>
        <dbReference type="Pfam" id="PF01103"/>
    </source>
</evidence>
<evidence type="ECO:0000256" key="4">
    <source>
        <dbReference type="ARBA" id="ARBA00022692"/>
    </source>
</evidence>
<reference evidence="7" key="1">
    <citation type="journal article" date="2013" name="Genome Biol. Evol.">
        <title>Punctuated emergences of genetic and phenotypic innovations in eumetazoan, bilaterian, euteleostome, and hominidae ancestors.</title>
        <authorList>
            <person name="Wenger Y."/>
            <person name="Galliot B."/>
        </authorList>
    </citation>
    <scope>NUCLEOTIDE SEQUENCE</scope>
    <source>
        <tissue evidence="7">Whole animals</tissue>
    </source>
</reference>
<dbReference type="PANTHER" id="PTHR12815:SF18">
    <property type="entry name" value="SORTING AND ASSEMBLY MACHINERY COMPONENT 50 HOMOLOG"/>
    <property type="match status" value="1"/>
</dbReference>